<comment type="caution">
    <text evidence="2">The sequence shown here is derived from an EMBL/GenBank/DDBJ whole genome shotgun (WGS) entry which is preliminary data.</text>
</comment>
<evidence type="ECO:0000256" key="1">
    <source>
        <dbReference type="SAM" id="MobiDB-lite"/>
    </source>
</evidence>
<evidence type="ECO:0000313" key="3">
    <source>
        <dbReference type="Proteomes" id="UP001305647"/>
    </source>
</evidence>
<dbReference type="Proteomes" id="UP001305647">
    <property type="component" value="Unassembled WGS sequence"/>
</dbReference>
<protein>
    <submittedName>
        <fullName evidence="2">Uncharacterized protein</fullName>
    </submittedName>
</protein>
<dbReference type="EMBL" id="MU863694">
    <property type="protein sequence ID" value="KAK4096826.1"/>
    <property type="molecule type" value="Genomic_DNA"/>
</dbReference>
<organism evidence="2 3">
    <name type="scientific">Parathielavia hyrcaniae</name>
    <dbReference type="NCBI Taxonomy" id="113614"/>
    <lineage>
        <taxon>Eukaryota</taxon>
        <taxon>Fungi</taxon>
        <taxon>Dikarya</taxon>
        <taxon>Ascomycota</taxon>
        <taxon>Pezizomycotina</taxon>
        <taxon>Sordariomycetes</taxon>
        <taxon>Sordariomycetidae</taxon>
        <taxon>Sordariales</taxon>
        <taxon>Chaetomiaceae</taxon>
        <taxon>Parathielavia</taxon>
    </lineage>
</organism>
<accession>A0AAN6PWU8</accession>
<gene>
    <name evidence="2" type="ORF">N658DRAFT_510866</name>
</gene>
<reference evidence="2" key="1">
    <citation type="journal article" date="2023" name="Mol. Phylogenet. Evol.">
        <title>Genome-scale phylogeny and comparative genomics of the fungal order Sordariales.</title>
        <authorList>
            <person name="Hensen N."/>
            <person name="Bonometti L."/>
            <person name="Westerberg I."/>
            <person name="Brannstrom I.O."/>
            <person name="Guillou S."/>
            <person name="Cros-Aarteil S."/>
            <person name="Calhoun S."/>
            <person name="Haridas S."/>
            <person name="Kuo A."/>
            <person name="Mondo S."/>
            <person name="Pangilinan J."/>
            <person name="Riley R."/>
            <person name="LaButti K."/>
            <person name="Andreopoulos B."/>
            <person name="Lipzen A."/>
            <person name="Chen C."/>
            <person name="Yan M."/>
            <person name="Daum C."/>
            <person name="Ng V."/>
            <person name="Clum A."/>
            <person name="Steindorff A."/>
            <person name="Ohm R.A."/>
            <person name="Martin F."/>
            <person name="Silar P."/>
            <person name="Natvig D.O."/>
            <person name="Lalanne C."/>
            <person name="Gautier V."/>
            <person name="Ament-Velasquez S.L."/>
            <person name="Kruys A."/>
            <person name="Hutchinson M.I."/>
            <person name="Powell A.J."/>
            <person name="Barry K."/>
            <person name="Miller A.N."/>
            <person name="Grigoriev I.V."/>
            <person name="Debuchy R."/>
            <person name="Gladieux P."/>
            <person name="Hiltunen Thoren M."/>
            <person name="Johannesson H."/>
        </authorList>
    </citation>
    <scope>NUCLEOTIDE SEQUENCE</scope>
    <source>
        <strain evidence="2">CBS 757.83</strain>
    </source>
</reference>
<feature type="compositionally biased region" description="Basic residues" evidence="1">
    <location>
        <begin position="384"/>
        <end position="395"/>
    </location>
</feature>
<feature type="region of interest" description="Disordered" evidence="1">
    <location>
        <begin position="279"/>
        <end position="395"/>
    </location>
</feature>
<dbReference type="AlphaFoldDB" id="A0AAN6PWU8"/>
<keyword evidence="3" id="KW-1185">Reference proteome</keyword>
<feature type="compositionally biased region" description="Basic and acidic residues" evidence="1">
    <location>
        <begin position="319"/>
        <end position="337"/>
    </location>
</feature>
<feature type="compositionally biased region" description="Basic residues" evidence="1">
    <location>
        <begin position="303"/>
        <end position="318"/>
    </location>
</feature>
<feature type="region of interest" description="Disordered" evidence="1">
    <location>
        <begin position="132"/>
        <end position="157"/>
    </location>
</feature>
<sequence length="395" mass="44403">MEDPADASWNWPFWKFGLKKDDLFGTLHDQYNTVPSPIQDPEAFHHDVYEISQHATSADEFHRLLSRRKEQRLRELNETLESAAFEIIANPSLIGTEQWQHAVQLFRTKSLDSLVRYYASYLPSDHPWYKPSDSGSISEADSNSPSLTDSHGSIFDDDEVSITDEPFEYPSYPKQLVAASPRSMTMCSDSSVASPIDESHNGFDFGHSAPSRALSFSESEPDCCAGAGRCDCERINTIGDPLEDRNAKRVANGVENATDSTPQTESPKKLTSLFTFDITDSETPTPKPEAHTASFFPDTKPPLTHRRHRSLSPSRPHHPLSEHDLGQVLTAHRDPRNLQRARLSRRERESSPAATAAVHRRRRGSPALEPTKRIHKPLPETARSRPRTRKMAAES</sequence>
<evidence type="ECO:0000313" key="2">
    <source>
        <dbReference type="EMBL" id="KAK4096826.1"/>
    </source>
</evidence>
<feature type="compositionally biased region" description="Polar residues" evidence="1">
    <location>
        <begin position="133"/>
        <end position="151"/>
    </location>
</feature>
<proteinExistence type="predicted"/>
<name>A0AAN6PWU8_9PEZI</name>
<reference evidence="2" key="2">
    <citation type="submission" date="2023-05" db="EMBL/GenBank/DDBJ databases">
        <authorList>
            <consortium name="Lawrence Berkeley National Laboratory"/>
            <person name="Steindorff A."/>
            <person name="Hensen N."/>
            <person name="Bonometti L."/>
            <person name="Westerberg I."/>
            <person name="Brannstrom I.O."/>
            <person name="Guillou S."/>
            <person name="Cros-Aarteil S."/>
            <person name="Calhoun S."/>
            <person name="Haridas S."/>
            <person name="Kuo A."/>
            <person name="Mondo S."/>
            <person name="Pangilinan J."/>
            <person name="Riley R."/>
            <person name="Labutti K."/>
            <person name="Andreopoulos B."/>
            <person name="Lipzen A."/>
            <person name="Chen C."/>
            <person name="Yanf M."/>
            <person name="Daum C."/>
            <person name="Ng V."/>
            <person name="Clum A."/>
            <person name="Ohm R."/>
            <person name="Martin F."/>
            <person name="Silar P."/>
            <person name="Natvig D."/>
            <person name="Lalanne C."/>
            <person name="Gautier V."/>
            <person name="Ament-Velasquez S.L."/>
            <person name="Kruys A."/>
            <person name="Hutchinson M.I."/>
            <person name="Powell A.J."/>
            <person name="Barry K."/>
            <person name="Miller A.N."/>
            <person name="Grigoriev I.V."/>
            <person name="Debuchy R."/>
            <person name="Gladieux P."/>
            <person name="Thoren M.H."/>
            <person name="Johannesson H."/>
        </authorList>
    </citation>
    <scope>NUCLEOTIDE SEQUENCE</scope>
    <source>
        <strain evidence="2">CBS 757.83</strain>
    </source>
</reference>